<keyword evidence="1" id="KW-0575">Peroxidase</keyword>
<dbReference type="SUPFAM" id="SSF53756">
    <property type="entry name" value="UDP-Glycosyltransferase/glycogen phosphorylase"/>
    <property type="match status" value="1"/>
</dbReference>
<dbReference type="Gene3D" id="3.40.50.1820">
    <property type="entry name" value="alpha/beta hydrolase"/>
    <property type="match status" value="1"/>
</dbReference>
<accession>A0ABP7F7G3</accession>
<keyword evidence="1" id="KW-0560">Oxidoreductase</keyword>
<sequence length="717" mass="78558">MRARQPDTTGFVDRDGVRIGYEVHGDGDVTVLLLPAWAIVHSRLWKAQIPYLAKRYRVITYDPRGNGASDRPVDPAAYDVHTQAEDALAVLDAAGAQRAVLVGNSFGSILAYLLAALHPERVAGAVLIGTTLNVTGRDDYPLAQALLTFDEDKGSDEGWNRYNRHSFQRDFAGFVRFFAGEAMNDPHSTKHWEDAVSWGLETTPEALAATLSDRAGVPPAKSAERLRALAPRITCPVLVVHGTQDRIGPVFLGRSVASLLRAPIVELEGAGHCPQARYPVQVNRLLRRFVDETVQAGTAADSEPRRTGPSRGPRREASRPRVLYLSSPIGLGHARRDLAIATELRSLVPDARIDWLAQDPVTRVLATAGERVHPASRALASESAHLQAESCEHDLHVFEAVRRMDEILVANFMTFLDVIQQEHYDLVVGDESWDVDHFLHEDPAVKRARFAWLTDFVGYVPMPAGGERERLLTADYNAEMLGHIEQHPDIRDVSIFVGDPDDVVDLPFGPGLPGIREWTQAHYSFAGYITGFDPASLGDRSHLRRELGYHPDETVVIAAVGGSGVGGSLLRRVIEAHPLAAENVPGLRTIVVTGPRLDPASLPDAPGVEKRAYVPDLHRHLAACDLALVQGGLTTTMELTATGRPFLYFPLRNHFEQQIHVPHRLRRYGAGRAMDYATATPEAIAHAMTEELGRTLTYQPVDGGGARRAATLLAECL</sequence>
<dbReference type="Proteomes" id="UP001500908">
    <property type="component" value="Unassembled WGS sequence"/>
</dbReference>
<feature type="domain" description="Glycosyl transferase family 28 C-terminal" evidence="4">
    <location>
        <begin position="559"/>
        <end position="692"/>
    </location>
</feature>
<dbReference type="PRINTS" id="PR00412">
    <property type="entry name" value="EPOXHYDRLASE"/>
</dbReference>
<protein>
    <recommendedName>
        <fullName evidence="7">Pimeloyl-ACP methyl ester carboxylesterase</fullName>
    </recommendedName>
</protein>
<dbReference type="EMBL" id="BAABDD010000004">
    <property type="protein sequence ID" value="GAA3732604.1"/>
    <property type="molecule type" value="Genomic_DNA"/>
</dbReference>
<dbReference type="InterPro" id="IPR029058">
    <property type="entry name" value="AB_hydrolase_fold"/>
</dbReference>
<name>A0ABP7F7G3_9ACTN</name>
<evidence type="ECO:0000313" key="6">
    <source>
        <dbReference type="Proteomes" id="UP001500908"/>
    </source>
</evidence>
<reference evidence="6" key="1">
    <citation type="journal article" date="2019" name="Int. J. Syst. Evol. Microbiol.">
        <title>The Global Catalogue of Microorganisms (GCM) 10K type strain sequencing project: providing services to taxonomists for standard genome sequencing and annotation.</title>
        <authorList>
            <consortium name="The Broad Institute Genomics Platform"/>
            <consortium name="The Broad Institute Genome Sequencing Center for Infectious Disease"/>
            <person name="Wu L."/>
            <person name="Ma J."/>
        </authorList>
    </citation>
    <scope>NUCLEOTIDE SEQUENCE [LARGE SCALE GENOMIC DNA]</scope>
    <source>
        <strain evidence="6">JCM 17137</strain>
    </source>
</reference>
<organism evidence="5 6">
    <name type="scientific">Salinactinospora qingdaonensis</name>
    <dbReference type="NCBI Taxonomy" id="702744"/>
    <lineage>
        <taxon>Bacteria</taxon>
        <taxon>Bacillati</taxon>
        <taxon>Actinomycetota</taxon>
        <taxon>Actinomycetes</taxon>
        <taxon>Streptosporangiales</taxon>
        <taxon>Nocardiopsidaceae</taxon>
        <taxon>Salinactinospora</taxon>
    </lineage>
</organism>
<dbReference type="PANTHER" id="PTHR43433:SF5">
    <property type="entry name" value="AB HYDROLASE-1 DOMAIN-CONTAINING PROTEIN"/>
    <property type="match status" value="1"/>
</dbReference>
<evidence type="ECO:0000259" key="3">
    <source>
        <dbReference type="Pfam" id="PF00561"/>
    </source>
</evidence>
<evidence type="ECO:0000313" key="5">
    <source>
        <dbReference type="EMBL" id="GAA3732604.1"/>
    </source>
</evidence>
<proteinExistence type="predicted"/>
<feature type="region of interest" description="Disordered" evidence="2">
    <location>
        <begin position="296"/>
        <end position="319"/>
    </location>
</feature>
<dbReference type="PRINTS" id="PR00111">
    <property type="entry name" value="ABHYDROLASE"/>
</dbReference>
<evidence type="ECO:0008006" key="7">
    <source>
        <dbReference type="Google" id="ProtNLM"/>
    </source>
</evidence>
<evidence type="ECO:0000259" key="4">
    <source>
        <dbReference type="Pfam" id="PF04101"/>
    </source>
</evidence>
<dbReference type="SUPFAM" id="SSF53474">
    <property type="entry name" value="alpha/beta-Hydrolases"/>
    <property type="match status" value="1"/>
</dbReference>
<evidence type="ECO:0000256" key="1">
    <source>
        <dbReference type="ARBA" id="ARBA00022559"/>
    </source>
</evidence>
<dbReference type="InterPro" id="IPR000073">
    <property type="entry name" value="AB_hydrolase_1"/>
</dbReference>
<comment type="caution">
    <text evidence="5">The sequence shown here is derived from an EMBL/GenBank/DDBJ whole genome shotgun (WGS) entry which is preliminary data.</text>
</comment>
<dbReference type="Pfam" id="PF00561">
    <property type="entry name" value="Abhydrolase_1"/>
    <property type="match status" value="1"/>
</dbReference>
<dbReference type="InterPro" id="IPR050471">
    <property type="entry name" value="AB_hydrolase"/>
</dbReference>
<gene>
    <name evidence="5" type="ORF">GCM10022402_11450</name>
</gene>
<feature type="domain" description="AB hydrolase-1" evidence="3">
    <location>
        <begin position="30"/>
        <end position="275"/>
    </location>
</feature>
<dbReference type="InterPro" id="IPR007235">
    <property type="entry name" value="Glyco_trans_28_C"/>
</dbReference>
<dbReference type="PANTHER" id="PTHR43433">
    <property type="entry name" value="HYDROLASE, ALPHA/BETA FOLD FAMILY PROTEIN"/>
    <property type="match status" value="1"/>
</dbReference>
<dbReference type="Pfam" id="PF04101">
    <property type="entry name" value="Glyco_tran_28_C"/>
    <property type="match status" value="1"/>
</dbReference>
<keyword evidence="6" id="KW-1185">Reference proteome</keyword>
<evidence type="ECO:0000256" key="2">
    <source>
        <dbReference type="SAM" id="MobiDB-lite"/>
    </source>
</evidence>
<dbReference type="InterPro" id="IPR000639">
    <property type="entry name" value="Epox_hydrolase-like"/>
</dbReference>
<dbReference type="Gene3D" id="3.40.50.2000">
    <property type="entry name" value="Glycogen Phosphorylase B"/>
    <property type="match status" value="2"/>
</dbReference>
<dbReference type="RefSeq" id="WP_344968067.1">
    <property type="nucleotide sequence ID" value="NZ_BAABDD010000004.1"/>
</dbReference>